<proteinExistence type="predicted"/>
<sequence>MMAEKNVHCCLKDEVLAYVYITHNGIEEGPCGNGGNFGLYYPDRAMSLAFVLLNELLEVLKIRTCLVVFFAFSGSPKACMYKVLQLLGNKRE</sequence>
<organism evidence="1 2">
    <name type="scientific">Hibiscus syriacus</name>
    <name type="common">Rose of Sharon</name>
    <dbReference type="NCBI Taxonomy" id="106335"/>
    <lineage>
        <taxon>Eukaryota</taxon>
        <taxon>Viridiplantae</taxon>
        <taxon>Streptophyta</taxon>
        <taxon>Embryophyta</taxon>
        <taxon>Tracheophyta</taxon>
        <taxon>Spermatophyta</taxon>
        <taxon>Magnoliopsida</taxon>
        <taxon>eudicotyledons</taxon>
        <taxon>Gunneridae</taxon>
        <taxon>Pentapetalae</taxon>
        <taxon>rosids</taxon>
        <taxon>malvids</taxon>
        <taxon>Malvales</taxon>
        <taxon>Malvaceae</taxon>
        <taxon>Malvoideae</taxon>
        <taxon>Hibiscus</taxon>
    </lineage>
</organism>
<evidence type="ECO:0000313" key="1">
    <source>
        <dbReference type="EMBL" id="KAE8726210.1"/>
    </source>
</evidence>
<evidence type="ECO:0000313" key="2">
    <source>
        <dbReference type="Proteomes" id="UP000436088"/>
    </source>
</evidence>
<dbReference type="Proteomes" id="UP000436088">
    <property type="component" value="Unassembled WGS sequence"/>
</dbReference>
<accession>A0A6A3CAH6</accession>
<comment type="caution">
    <text evidence="1">The sequence shown here is derived from an EMBL/GenBank/DDBJ whole genome shotgun (WGS) entry which is preliminary data.</text>
</comment>
<protein>
    <submittedName>
        <fullName evidence="1">Uncharacterized protein</fullName>
    </submittedName>
</protein>
<gene>
    <name evidence="1" type="ORF">F3Y22_tig00007204pilonHSYRG00066</name>
</gene>
<dbReference type="AlphaFoldDB" id="A0A6A3CAH6"/>
<dbReference type="EMBL" id="VEPZ02000378">
    <property type="protein sequence ID" value="KAE8726210.1"/>
    <property type="molecule type" value="Genomic_DNA"/>
</dbReference>
<keyword evidence="2" id="KW-1185">Reference proteome</keyword>
<reference evidence="1" key="1">
    <citation type="submission" date="2019-09" db="EMBL/GenBank/DDBJ databases">
        <title>Draft genome information of white flower Hibiscus syriacus.</title>
        <authorList>
            <person name="Kim Y.-M."/>
        </authorList>
    </citation>
    <scope>NUCLEOTIDE SEQUENCE [LARGE SCALE GENOMIC DNA]</scope>
    <source>
        <strain evidence="1">YM2019G1</strain>
    </source>
</reference>
<name>A0A6A3CAH6_HIBSY</name>